<accession>A0A1I6SKP9</accession>
<sequence>MWRRAEDRRFDVALVVDIAESMDLWQPVVREFRHLLERLGAFRDVRVFQLDSSAPRQDDLVLTAEGSDVARGWRELVDPAGERLILVATDTIGSGWRSGAVSGLLARWGAVAPTAVLHVMPRRLWHWGGLAPKPVRLSAPAAGVANRRLRARFGAAPPGEPGPEAVPIPVLEQSPEWLAEWSRLVARPGTDWTETTAILADTAAEPETSEVPDEFLEDDAEKQVLRFRTIASPQAFELAGLLAAVPLNTPIMREVQRVMLPDSDLSVLAEVLLSGLLQRTSNDPSERDPAVPTHEFGDGVRAELLATGYRSDSVRVARLVGDWGEHDPGLRSFKEAVDYPEDSEIPELTAKNASILRIQQTDTAASLKRTPPTTSEPNRQHFRGRSHLRVI</sequence>
<proteinExistence type="predicted"/>
<dbReference type="NCBIfam" id="NF041121">
    <property type="entry name" value="SAV_2336_NTERM"/>
    <property type="match status" value="1"/>
</dbReference>
<dbReference type="STRING" id="95161.SAMN05660874_03182"/>
<name>A0A1I6SKP9_9PSEU</name>
<organism evidence="2 3">
    <name type="scientific">Saccharopolyspora flava</name>
    <dbReference type="NCBI Taxonomy" id="95161"/>
    <lineage>
        <taxon>Bacteria</taxon>
        <taxon>Bacillati</taxon>
        <taxon>Actinomycetota</taxon>
        <taxon>Actinomycetes</taxon>
        <taxon>Pseudonocardiales</taxon>
        <taxon>Pseudonocardiaceae</taxon>
        <taxon>Saccharopolyspora</taxon>
    </lineage>
</organism>
<evidence type="ECO:0000313" key="3">
    <source>
        <dbReference type="Proteomes" id="UP000198852"/>
    </source>
</evidence>
<keyword evidence="3" id="KW-1185">Reference proteome</keyword>
<protein>
    <submittedName>
        <fullName evidence="2">Uncharacterized protein</fullName>
    </submittedName>
</protein>
<dbReference type="EMBL" id="FOZX01000005">
    <property type="protein sequence ID" value="SFS77547.1"/>
    <property type="molecule type" value="Genomic_DNA"/>
</dbReference>
<dbReference type="Proteomes" id="UP000198852">
    <property type="component" value="Unassembled WGS sequence"/>
</dbReference>
<feature type="region of interest" description="Disordered" evidence="1">
    <location>
        <begin position="362"/>
        <end position="391"/>
    </location>
</feature>
<feature type="compositionally biased region" description="Basic residues" evidence="1">
    <location>
        <begin position="380"/>
        <end position="391"/>
    </location>
</feature>
<dbReference type="AlphaFoldDB" id="A0A1I6SKP9"/>
<gene>
    <name evidence="2" type="ORF">SAMN05660874_03182</name>
</gene>
<evidence type="ECO:0000313" key="2">
    <source>
        <dbReference type="EMBL" id="SFS77547.1"/>
    </source>
</evidence>
<reference evidence="3" key="1">
    <citation type="submission" date="2016-10" db="EMBL/GenBank/DDBJ databases">
        <authorList>
            <person name="Varghese N."/>
            <person name="Submissions S."/>
        </authorList>
    </citation>
    <scope>NUCLEOTIDE SEQUENCE [LARGE SCALE GENOMIC DNA]</scope>
    <source>
        <strain evidence="3">DSM 44771</strain>
    </source>
</reference>
<evidence type="ECO:0000256" key="1">
    <source>
        <dbReference type="SAM" id="MobiDB-lite"/>
    </source>
</evidence>
<dbReference type="InterPro" id="IPR047738">
    <property type="entry name" value="SAV_2336-like_N"/>
</dbReference>